<dbReference type="PRINTS" id="PR01496">
    <property type="entry name" value="SHAKERCHANEL"/>
</dbReference>
<name>A0A7J7KTB8_BUGNE</name>
<dbReference type="EMBL" id="VXIV02000055">
    <property type="protein sequence ID" value="KAF6041353.1"/>
    <property type="molecule type" value="Genomic_DNA"/>
</dbReference>
<evidence type="ECO:0000256" key="7">
    <source>
        <dbReference type="ARBA" id="ARBA00022958"/>
    </source>
</evidence>
<dbReference type="PRINTS" id="PR00169">
    <property type="entry name" value="KCHANNEL"/>
</dbReference>
<keyword evidence="9" id="KW-0406">Ion transport</keyword>
<dbReference type="Pfam" id="PF02214">
    <property type="entry name" value="BTB_2"/>
    <property type="match status" value="1"/>
</dbReference>
<dbReference type="GO" id="GO:0051260">
    <property type="term" value="P:protein homooligomerization"/>
    <property type="evidence" value="ECO:0007669"/>
    <property type="project" value="InterPro"/>
</dbReference>
<dbReference type="InterPro" id="IPR011333">
    <property type="entry name" value="SKP1/BTB/POZ_sf"/>
</dbReference>
<evidence type="ECO:0000256" key="2">
    <source>
        <dbReference type="ARBA" id="ARBA00022448"/>
    </source>
</evidence>
<dbReference type="PRINTS" id="PR01491">
    <property type="entry name" value="KVCHANNEL"/>
</dbReference>
<gene>
    <name evidence="15" type="ORF">EB796_000307</name>
</gene>
<keyword evidence="8 12" id="KW-1133">Transmembrane helix</keyword>
<keyword evidence="3" id="KW-0633">Potassium transport</keyword>
<accession>A0A7J7KTB8</accession>
<evidence type="ECO:0000256" key="1">
    <source>
        <dbReference type="ARBA" id="ARBA00004141"/>
    </source>
</evidence>
<evidence type="ECO:0000259" key="13">
    <source>
        <dbReference type="Pfam" id="PF00520"/>
    </source>
</evidence>
<comment type="subcellular location">
    <subcellularLocation>
        <location evidence="1">Membrane</location>
        <topology evidence="1">Multi-pass membrane protein</topology>
    </subcellularLocation>
</comment>
<feature type="transmembrane region" description="Helical" evidence="12">
    <location>
        <begin position="285"/>
        <end position="306"/>
    </location>
</feature>
<feature type="transmembrane region" description="Helical" evidence="12">
    <location>
        <begin position="420"/>
        <end position="441"/>
    </location>
</feature>
<dbReference type="Gene3D" id="1.20.120.350">
    <property type="entry name" value="Voltage-gated potassium channels. Chain C"/>
    <property type="match status" value="1"/>
</dbReference>
<sequence length="474" mass="53502">MHFANVGTLGSPTFEPEYTTSNLPNRYEPHDLDISDLPQDSCKYEQEVDLVPGKSKLQHNCANGQCKRLHISVSGHMFETQLGTLNRYPNTLLGNPVKRRLYWDADKRVYYINQHAPTFGAVLYYYQSGGILYRPDDIPEDVFLRELDFYQLGQEVLKEFKVRNGFIPEDDVLLPKYKWQRELWLLLEYPSSSSAANIAGILSLFIILLSIVNFCLESVPQYAREMCVVDNSTLVYNAGVQQPLETLNVTSLFFIIECVCAIWFTVELILRICSTPSYQQYVRSWMNLFDIGAILPFYIIIGVVYISGSCDDTKRSSTSVVFLRVLRLFRAFRIFKLTKHSRGMQILGLTIKKSLQELYLFGLFLGIAVIFFSAAIYYADMFDTGSQNIGSIPDGFWLTIITMCTVGYGDVTPKGILGKLVGSVCVVSGVITIALLVPVVVSNFANYYNHELSASASTVRQSNSKTISLICPKN</sequence>
<feature type="domain" description="Ion transport" evidence="13">
    <location>
        <begin position="200"/>
        <end position="450"/>
    </location>
</feature>
<dbReference type="InterPro" id="IPR003968">
    <property type="entry name" value="K_chnl_volt-dep_Kv"/>
</dbReference>
<feature type="transmembrane region" description="Helical" evidence="12">
    <location>
        <begin position="252"/>
        <end position="273"/>
    </location>
</feature>
<feature type="transmembrane region" description="Helical" evidence="12">
    <location>
        <begin position="195"/>
        <end position="216"/>
    </location>
</feature>
<evidence type="ECO:0000256" key="8">
    <source>
        <dbReference type="ARBA" id="ARBA00022989"/>
    </source>
</evidence>
<dbReference type="InterPro" id="IPR027359">
    <property type="entry name" value="Volt_channel_dom_sf"/>
</dbReference>
<dbReference type="Proteomes" id="UP000593567">
    <property type="component" value="Unassembled WGS sequence"/>
</dbReference>
<keyword evidence="11" id="KW-0407">Ion channel</keyword>
<evidence type="ECO:0000256" key="3">
    <source>
        <dbReference type="ARBA" id="ARBA00022538"/>
    </source>
</evidence>
<evidence type="ECO:0000256" key="6">
    <source>
        <dbReference type="ARBA" id="ARBA00022882"/>
    </source>
</evidence>
<keyword evidence="10 12" id="KW-0472">Membrane</keyword>
<dbReference type="OrthoDB" id="415460at2759"/>
<evidence type="ECO:0000256" key="10">
    <source>
        <dbReference type="ARBA" id="ARBA00023136"/>
    </source>
</evidence>
<evidence type="ECO:0000256" key="5">
    <source>
        <dbReference type="ARBA" id="ARBA00022826"/>
    </source>
</evidence>
<dbReference type="SUPFAM" id="SSF54695">
    <property type="entry name" value="POZ domain"/>
    <property type="match status" value="1"/>
</dbReference>
<evidence type="ECO:0000256" key="12">
    <source>
        <dbReference type="SAM" id="Phobius"/>
    </source>
</evidence>
<dbReference type="SUPFAM" id="SSF81324">
    <property type="entry name" value="Voltage-gated potassium channels"/>
    <property type="match status" value="1"/>
</dbReference>
<dbReference type="FunFam" id="1.10.287.70:FF:000002">
    <property type="entry name" value="Potassium voltage-gated channel subfamily a member"/>
    <property type="match status" value="1"/>
</dbReference>
<keyword evidence="16" id="KW-1185">Reference proteome</keyword>
<dbReference type="GO" id="GO:0008076">
    <property type="term" value="C:voltage-gated potassium channel complex"/>
    <property type="evidence" value="ECO:0007669"/>
    <property type="project" value="InterPro"/>
</dbReference>
<dbReference type="InterPro" id="IPR003972">
    <property type="entry name" value="K_chnl_volt-dep_Kv1"/>
</dbReference>
<evidence type="ECO:0000256" key="4">
    <source>
        <dbReference type="ARBA" id="ARBA00022692"/>
    </source>
</evidence>
<keyword evidence="6" id="KW-0851">Voltage-gated channel</keyword>
<keyword evidence="5" id="KW-0631">Potassium channel</keyword>
<dbReference type="PANTHER" id="PTHR11537">
    <property type="entry name" value="VOLTAGE-GATED POTASSIUM CHANNEL"/>
    <property type="match status" value="1"/>
</dbReference>
<dbReference type="Gene3D" id="1.10.287.70">
    <property type="match status" value="1"/>
</dbReference>
<dbReference type="PANTHER" id="PTHR11537:SF155">
    <property type="entry name" value="POTASSIUM VOLTAGE-GATED CHANNEL SUBFAMILY A MEMBER 7"/>
    <property type="match status" value="1"/>
</dbReference>
<dbReference type="Pfam" id="PF00520">
    <property type="entry name" value="Ion_trans"/>
    <property type="match status" value="1"/>
</dbReference>
<keyword evidence="4 12" id="KW-0812">Transmembrane</keyword>
<evidence type="ECO:0000259" key="14">
    <source>
        <dbReference type="Pfam" id="PF02214"/>
    </source>
</evidence>
<evidence type="ECO:0000313" key="15">
    <source>
        <dbReference type="EMBL" id="KAF6041353.1"/>
    </source>
</evidence>
<dbReference type="GO" id="GO:0001508">
    <property type="term" value="P:action potential"/>
    <property type="evidence" value="ECO:0007669"/>
    <property type="project" value="TreeGrafter"/>
</dbReference>
<evidence type="ECO:0000313" key="16">
    <source>
        <dbReference type="Proteomes" id="UP000593567"/>
    </source>
</evidence>
<keyword evidence="7" id="KW-0630">Potassium</keyword>
<keyword evidence="2" id="KW-0813">Transport</keyword>
<feature type="domain" description="Potassium channel tetramerisation-type BTB" evidence="14">
    <location>
        <begin position="70"/>
        <end position="159"/>
    </location>
</feature>
<organism evidence="15 16">
    <name type="scientific">Bugula neritina</name>
    <name type="common">Brown bryozoan</name>
    <name type="synonym">Sertularia neritina</name>
    <dbReference type="NCBI Taxonomy" id="10212"/>
    <lineage>
        <taxon>Eukaryota</taxon>
        <taxon>Metazoa</taxon>
        <taxon>Spiralia</taxon>
        <taxon>Lophotrochozoa</taxon>
        <taxon>Bryozoa</taxon>
        <taxon>Gymnolaemata</taxon>
        <taxon>Cheilostomatida</taxon>
        <taxon>Flustrina</taxon>
        <taxon>Buguloidea</taxon>
        <taxon>Bugulidae</taxon>
        <taxon>Bugula</taxon>
    </lineage>
</organism>
<dbReference type="InterPro" id="IPR003131">
    <property type="entry name" value="T1-type_BTB"/>
</dbReference>
<dbReference type="GO" id="GO:0005251">
    <property type="term" value="F:delayed rectifier potassium channel activity"/>
    <property type="evidence" value="ECO:0007669"/>
    <property type="project" value="TreeGrafter"/>
</dbReference>
<dbReference type="InterPro" id="IPR028325">
    <property type="entry name" value="VG_K_chnl"/>
</dbReference>
<reference evidence="15" key="1">
    <citation type="submission" date="2020-06" db="EMBL/GenBank/DDBJ databases">
        <title>Draft genome of Bugula neritina, a colonial animal packing powerful symbionts and potential medicines.</title>
        <authorList>
            <person name="Rayko M."/>
        </authorList>
    </citation>
    <scope>NUCLEOTIDE SEQUENCE [LARGE SCALE GENOMIC DNA]</scope>
    <source>
        <strain evidence="15">Kwan_BN1</strain>
    </source>
</reference>
<proteinExistence type="predicted"/>
<dbReference type="Gene3D" id="3.30.710.10">
    <property type="entry name" value="Potassium Channel Kv1.1, Chain A"/>
    <property type="match status" value="1"/>
</dbReference>
<dbReference type="InterPro" id="IPR005821">
    <property type="entry name" value="Ion_trans_dom"/>
</dbReference>
<dbReference type="AlphaFoldDB" id="A0A7J7KTB8"/>
<comment type="caution">
    <text evidence="15">The sequence shown here is derived from an EMBL/GenBank/DDBJ whole genome shotgun (WGS) entry which is preliminary data.</text>
</comment>
<protein>
    <submittedName>
        <fullName evidence="15">Shk-1</fullName>
    </submittedName>
</protein>
<evidence type="ECO:0000256" key="11">
    <source>
        <dbReference type="ARBA" id="ARBA00023303"/>
    </source>
</evidence>
<feature type="transmembrane region" description="Helical" evidence="12">
    <location>
        <begin position="391"/>
        <end position="408"/>
    </location>
</feature>
<evidence type="ECO:0000256" key="9">
    <source>
        <dbReference type="ARBA" id="ARBA00023065"/>
    </source>
</evidence>
<feature type="transmembrane region" description="Helical" evidence="12">
    <location>
        <begin position="358"/>
        <end position="379"/>
    </location>
</feature>